<dbReference type="GO" id="GO:0046872">
    <property type="term" value="F:metal ion binding"/>
    <property type="evidence" value="ECO:0007669"/>
    <property type="project" value="UniProtKB-KW"/>
</dbReference>
<dbReference type="PRINTS" id="PR01243">
    <property type="entry name" value="NUCDPKINASE"/>
</dbReference>
<keyword evidence="5 12" id="KW-0547">Nucleotide-binding</keyword>
<feature type="binding site" evidence="10">
    <location>
        <position position="119"/>
    </location>
    <ligand>
        <name>ATP</name>
        <dbReference type="ChEBI" id="CHEBI:30616"/>
    </ligand>
</feature>
<feature type="binding site" evidence="10">
    <location>
        <position position="89"/>
    </location>
    <ligand>
        <name>ATP</name>
        <dbReference type="ChEBI" id="CHEBI:30616"/>
    </ligand>
</feature>
<feature type="binding site" evidence="10">
    <location>
        <position position="61"/>
    </location>
    <ligand>
        <name>ATP</name>
        <dbReference type="ChEBI" id="CHEBI:30616"/>
    </ligand>
</feature>
<evidence type="ECO:0000256" key="11">
    <source>
        <dbReference type="RuleBase" id="RU004011"/>
    </source>
</evidence>
<keyword evidence="15" id="KW-1185">Reference proteome</keyword>
<comment type="caution">
    <text evidence="14">The sequence shown here is derived from an EMBL/GenBank/DDBJ whole genome shotgun (WGS) entry which is preliminary data.</text>
</comment>
<evidence type="ECO:0000313" key="15">
    <source>
        <dbReference type="Proteomes" id="UP001516400"/>
    </source>
</evidence>
<sequence>MNKLELTLALMKPHLVKNPIALQTIRNKIIASNFKIVRSGRKMLNQEDAEKFYEEHKGKFFYNRLLTSMLSGPLEIYVLAREEAIRYWRQLMGPTKVYKAQFDDPSSIRGEFGLSDTRNATHGSDSPESAIREIKILLPDFDFNKWNKDEKIYFENNKVTFNSNQFIHQIDYK</sequence>
<reference evidence="14 15" key="1">
    <citation type="journal article" date="2021" name="BMC Biol.">
        <title>Horizontally acquired antibacterial genes associated with adaptive radiation of ladybird beetles.</title>
        <authorList>
            <person name="Li H.S."/>
            <person name="Tang X.F."/>
            <person name="Huang Y.H."/>
            <person name="Xu Z.Y."/>
            <person name="Chen M.L."/>
            <person name="Du X.Y."/>
            <person name="Qiu B.Y."/>
            <person name="Chen P.T."/>
            <person name="Zhang W."/>
            <person name="Slipinski A."/>
            <person name="Escalona H.E."/>
            <person name="Waterhouse R.M."/>
            <person name="Zwick A."/>
            <person name="Pang H."/>
        </authorList>
    </citation>
    <scope>NUCLEOTIDE SEQUENCE [LARGE SCALE GENOMIC DNA]</scope>
    <source>
        <strain evidence="14">SYSU2018</strain>
    </source>
</reference>
<comment type="similarity">
    <text evidence="1 10 11">Belongs to the NDK family.</text>
</comment>
<dbReference type="GO" id="GO:0004550">
    <property type="term" value="F:nucleoside diphosphate kinase activity"/>
    <property type="evidence" value="ECO:0007669"/>
    <property type="project" value="UniProtKB-EC"/>
</dbReference>
<organism evidence="14 15">
    <name type="scientific">Cryptolaemus montrouzieri</name>
    <dbReference type="NCBI Taxonomy" id="559131"/>
    <lineage>
        <taxon>Eukaryota</taxon>
        <taxon>Metazoa</taxon>
        <taxon>Ecdysozoa</taxon>
        <taxon>Arthropoda</taxon>
        <taxon>Hexapoda</taxon>
        <taxon>Insecta</taxon>
        <taxon>Pterygota</taxon>
        <taxon>Neoptera</taxon>
        <taxon>Endopterygota</taxon>
        <taxon>Coleoptera</taxon>
        <taxon>Polyphaga</taxon>
        <taxon>Cucujiformia</taxon>
        <taxon>Coccinelloidea</taxon>
        <taxon>Coccinellidae</taxon>
        <taxon>Scymninae</taxon>
        <taxon>Scymnini</taxon>
        <taxon>Cryptolaemus</taxon>
    </lineage>
</organism>
<dbReference type="PROSITE" id="PS51374">
    <property type="entry name" value="NDPK_LIKE"/>
    <property type="match status" value="1"/>
</dbReference>
<evidence type="ECO:0000256" key="9">
    <source>
        <dbReference type="ARBA" id="ARBA00023080"/>
    </source>
</evidence>
<name>A0ABD2N1D8_9CUCU</name>
<keyword evidence="7 12" id="KW-0067">ATP-binding</keyword>
<evidence type="ECO:0000256" key="4">
    <source>
        <dbReference type="ARBA" id="ARBA00022723"/>
    </source>
</evidence>
<dbReference type="PROSITE" id="PS00469">
    <property type="entry name" value="NDPK"/>
    <property type="match status" value="1"/>
</dbReference>
<dbReference type="Pfam" id="PF00334">
    <property type="entry name" value="NDK"/>
    <property type="match status" value="1"/>
</dbReference>
<comment type="catalytic activity">
    <reaction evidence="12">
        <text>a 2'-deoxyribonucleoside 5'-diphosphate + ATP = a 2'-deoxyribonucleoside 5'-triphosphate + ADP</text>
        <dbReference type="Rhea" id="RHEA:44640"/>
        <dbReference type="ChEBI" id="CHEBI:30616"/>
        <dbReference type="ChEBI" id="CHEBI:61560"/>
        <dbReference type="ChEBI" id="CHEBI:73316"/>
        <dbReference type="ChEBI" id="CHEBI:456216"/>
        <dbReference type="EC" id="2.7.4.6"/>
    </reaction>
</comment>
<evidence type="ECO:0000256" key="8">
    <source>
        <dbReference type="ARBA" id="ARBA00022842"/>
    </source>
</evidence>
<proteinExistence type="inferred from homology"/>
<dbReference type="PANTHER" id="PTHR46161:SF3">
    <property type="entry name" value="NUCLEOSIDE DIPHOSPHATE KINASE DDB_G0292928-RELATED"/>
    <property type="match status" value="1"/>
</dbReference>
<dbReference type="EMBL" id="JABFTP020000062">
    <property type="protein sequence ID" value="KAL3272357.1"/>
    <property type="molecule type" value="Genomic_DNA"/>
</dbReference>
<feature type="binding site" evidence="10">
    <location>
        <position position="95"/>
    </location>
    <ligand>
        <name>ATP</name>
        <dbReference type="ChEBI" id="CHEBI:30616"/>
    </ligand>
</feature>
<evidence type="ECO:0000256" key="1">
    <source>
        <dbReference type="ARBA" id="ARBA00008142"/>
    </source>
</evidence>
<keyword evidence="6 12" id="KW-0418">Kinase</keyword>
<dbReference type="InterPro" id="IPR001564">
    <property type="entry name" value="Nucleoside_diP_kinase"/>
</dbReference>
<evidence type="ECO:0000256" key="2">
    <source>
        <dbReference type="ARBA" id="ARBA00022490"/>
    </source>
</evidence>
<evidence type="ECO:0000256" key="12">
    <source>
        <dbReference type="RuleBase" id="RU004013"/>
    </source>
</evidence>
<keyword evidence="3 12" id="KW-0808">Transferase</keyword>
<keyword evidence="8" id="KW-0460">Magnesium</keyword>
<dbReference type="PANTHER" id="PTHR46161">
    <property type="entry name" value="NUCLEOSIDE DIPHOSPHATE KINASE"/>
    <property type="match status" value="1"/>
</dbReference>
<gene>
    <name evidence="14" type="ORF">HHI36_013836</name>
</gene>
<keyword evidence="4" id="KW-0479">Metal-binding</keyword>
<feature type="binding site" evidence="10">
    <location>
        <position position="12"/>
    </location>
    <ligand>
        <name>ATP</name>
        <dbReference type="ChEBI" id="CHEBI:30616"/>
    </ligand>
</feature>
<feature type="active site" description="Pros-phosphohistidine intermediate" evidence="10">
    <location>
        <position position="122"/>
    </location>
</feature>
<dbReference type="EC" id="2.7.4.6" evidence="12"/>
<evidence type="ECO:0000256" key="10">
    <source>
        <dbReference type="PROSITE-ProRule" id="PRU00706"/>
    </source>
</evidence>
<keyword evidence="9" id="KW-0546">Nucleotide metabolism</keyword>
<accession>A0ABD2N1D8</accession>
<evidence type="ECO:0000256" key="3">
    <source>
        <dbReference type="ARBA" id="ARBA00022679"/>
    </source>
</evidence>
<evidence type="ECO:0000259" key="13">
    <source>
        <dbReference type="SMART" id="SM00562"/>
    </source>
</evidence>
<dbReference type="Proteomes" id="UP001516400">
    <property type="component" value="Unassembled WGS sequence"/>
</dbReference>
<evidence type="ECO:0000256" key="7">
    <source>
        <dbReference type="ARBA" id="ARBA00022840"/>
    </source>
</evidence>
<dbReference type="InterPro" id="IPR036850">
    <property type="entry name" value="NDK-like_dom_sf"/>
</dbReference>
<dbReference type="InterPro" id="IPR023005">
    <property type="entry name" value="Nucleoside_diP_kinase_AS"/>
</dbReference>
<dbReference type="GO" id="GO:0009117">
    <property type="term" value="P:nucleotide metabolic process"/>
    <property type="evidence" value="ECO:0007669"/>
    <property type="project" value="UniProtKB-KW"/>
</dbReference>
<dbReference type="InterPro" id="IPR034907">
    <property type="entry name" value="NDK-like_dom"/>
</dbReference>
<evidence type="ECO:0000313" key="14">
    <source>
        <dbReference type="EMBL" id="KAL3272357.1"/>
    </source>
</evidence>
<dbReference type="AlphaFoldDB" id="A0ABD2N1D8"/>
<evidence type="ECO:0000256" key="6">
    <source>
        <dbReference type="ARBA" id="ARBA00022777"/>
    </source>
</evidence>
<feature type="domain" description="Nucleoside diphosphate kinase-like" evidence="13">
    <location>
        <begin position="4"/>
        <end position="145"/>
    </location>
</feature>
<dbReference type="SUPFAM" id="SSF54919">
    <property type="entry name" value="Nucleoside diphosphate kinase, NDK"/>
    <property type="match status" value="1"/>
</dbReference>
<protein>
    <recommendedName>
        <fullName evidence="12">Nucleoside diphosphate kinase</fullName>
        <ecNumber evidence="12">2.7.4.6</ecNumber>
    </recommendedName>
</protein>
<feature type="binding site" evidence="10">
    <location>
        <position position="109"/>
    </location>
    <ligand>
        <name>ATP</name>
        <dbReference type="ChEBI" id="CHEBI:30616"/>
    </ligand>
</feature>
<dbReference type="Gene3D" id="3.30.70.141">
    <property type="entry name" value="Nucleoside diphosphate kinase-like domain"/>
    <property type="match status" value="1"/>
</dbReference>
<dbReference type="SMART" id="SM00562">
    <property type="entry name" value="NDK"/>
    <property type="match status" value="1"/>
</dbReference>
<evidence type="ECO:0000256" key="5">
    <source>
        <dbReference type="ARBA" id="ARBA00022741"/>
    </source>
</evidence>
<dbReference type="GO" id="GO:0005524">
    <property type="term" value="F:ATP binding"/>
    <property type="evidence" value="ECO:0007669"/>
    <property type="project" value="UniProtKB-KW"/>
</dbReference>
<keyword evidence="2" id="KW-0963">Cytoplasm</keyword>